<keyword evidence="3 12" id="KW-0813">Transport</keyword>
<evidence type="ECO:0000313" key="13">
    <source>
        <dbReference type="EMBL" id="KAL0923813.1"/>
    </source>
</evidence>
<evidence type="ECO:0000256" key="4">
    <source>
        <dbReference type="ARBA" id="ARBA00022475"/>
    </source>
</evidence>
<feature type="transmembrane region" description="Helical" evidence="12">
    <location>
        <begin position="192"/>
        <end position="213"/>
    </location>
</feature>
<organism evidence="13 14">
    <name type="scientific">Dendrobium thyrsiflorum</name>
    <name type="common">Pinecone-like raceme dendrobium</name>
    <name type="synonym">Orchid</name>
    <dbReference type="NCBI Taxonomy" id="117978"/>
    <lineage>
        <taxon>Eukaryota</taxon>
        <taxon>Viridiplantae</taxon>
        <taxon>Streptophyta</taxon>
        <taxon>Embryophyta</taxon>
        <taxon>Tracheophyta</taxon>
        <taxon>Spermatophyta</taxon>
        <taxon>Magnoliopsida</taxon>
        <taxon>Liliopsida</taxon>
        <taxon>Asparagales</taxon>
        <taxon>Orchidaceae</taxon>
        <taxon>Epidendroideae</taxon>
        <taxon>Malaxideae</taxon>
        <taxon>Dendrobiinae</taxon>
        <taxon>Dendrobium</taxon>
    </lineage>
</organism>
<evidence type="ECO:0000256" key="2">
    <source>
        <dbReference type="ARBA" id="ARBA00007809"/>
    </source>
</evidence>
<feature type="transmembrane region" description="Helical" evidence="12">
    <location>
        <begin position="132"/>
        <end position="155"/>
    </location>
</feature>
<keyword evidence="7" id="KW-0677">Repeat</keyword>
<comment type="subunit">
    <text evidence="11">Forms homooligomers and/or heterooligomers.</text>
</comment>
<keyword evidence="4" id="KW-1003">Cell membrane</keyword>
<dbReference type="Proteomes" id="UP001552299">
    <property type="component" value="Unassembled WGS sequence"/>
</dbReference>
<sequence length="232" mass="26008">MLSANAIRTILGIIGNVICFGLFLSPVPTFVEICRKKSVEQFSSIPYLAALANCMLWVFYGLPIVQPNTILISTINAIGVFVVIIYLTIFFFYSPKEMRMKLLAILAGEVVLMAMVVTLVLTIVHTHDVRSLIVGILCIIFCVCMYASPLSIMMLVMSTKSVKYMPFWLSFAAFLDGVCWTSYALIKFDIFVLIPNGLGAILGLFQLSIYAFYYKSNPMEEDDEKEKKIEIA</sequence>
<dbReference type="EMBL" id="JANQDX010000005">
    <property type="protein sequence ID" value="KAL0923813.1"/>
    <property type="molecule type" value="Genomic_DNA"/>
</dbReference>
<dbReference type="PANTHER" id="PTHR10791">
    <property type="entry name" value="RAG1-ACTIVATING PROTEIN 1"/>
    <property type="match status" value="1"/>
</dbReference>
<dbReference type="AlphaFoldDB" id="A0ABD0VGF3"/>
<accession>A0ABD0VGF3</accession>
<evidence type="ECO:0000256" key="10">
    <source>
        <dbReference type="ARBA" id="ARBA00037238"/>
    </source>
</evidence>
<evidence type="ECO:0000256" key="5">
    <source>
        <dbReference type="ARBA" id="ARBA00022597"/>
    </source>
</evidence>
<dbReference type="FunFam" id="1.20.1280.290:FF:000001">
    <property type="entry name" value="Bidirectional sugar transporter SWEET"/>
    <property type="match status" value="1"/>
</dbReference>
<dbReference type="FunFam" id="1.20.1280.290:FF:000002">
    <property type="entry name" value="Bidirectional sugar transporter SWEET"/>
    <property type="match status" value="1"/>
</dbReference>
<dbReference type="GO" id="GO:0005886">
    <property type="term" value="C:plasma membrane"/>
    <property type="evidence" value="ECO:0007669"/>
    <property type="project" value="UniProtKB-SubCell"/>
</dbReference>
<keyword evidence="5 12" id="KW-0762">Sugar transport</keyword>
<dbReference type="InterPro" id="IPR004316">
    <property type="entry name" value="SWEET_rpt"/>
</dbReference>
<dbReference type="PANTHER" id="PTHR10791:SF30">
    <property type="entry name" value="SUGAR TRANSPORTER SWEET1"/>
    <property type="match status" value="1"/>
</dbReference>
<dbReference type="Gene3D" id="1.20.1280.290">
    <property type="match status" value="2"/>
</dbReference>
<evidence type="ECO:0000256" key="6">
    <source>
        <dbReference type="ARBA" id="ARBA00022692"/>
    </source>
</evidence>
<keyword evidence="14" id="KW-1185">Reference proteome</keyword>
<evidence type="ECO:0000256" key="9">
    <source>
        <dbReference type="ARBA" id="ARBA00023136"/>
    </source>
</evidence>
<comment type="caution">
    <text evidence="13">The sequence shown here is derived from an EMBL/GenBank/DDBJ whole genome shotgun (WGS) entry which is preliminary data.</text>
</comment>
<gene>
    <name evidence="13" type="ORF">M5K25_004591</name>
</gene>
<evidence type="ECO:0000313" key="14">
    <source>
        <dbReference type="Proteomes" id="UP001552299"/>
    </source>
</evidence>
<proteinExistence type="inferred from homology"/>
<comment type="similarity">
    <text evidence="2 12">Belongs to the SWEET sugar transporter family.</text>
</comment>
<comment type="function">
    <text evidence="10">Mediates both low-affinity uptake and efflux of sugar across the plasma membrane.</text>
</comment>
<feature type="transmembrane region" description="Helical" evidence="12">
    <location>
        <begin position="45"/>
        <end position="64"/>
    </location>
</feature>
<evidence type="ECO:0000256" key="11">
    <source>
        <dbReference type="ARBA" id="ARBA00038715"/>
    </source>
</evidence>
<evidence type="ECO:0000256" key="1">
    <source>
        <dbReference type="ARBA" id="ARBA00004651"/>
    </source>
</evidence>
<dbReference type="InterPro" id="IPR047664">
    <property type="entry name" value="SWEET"/>
</dbReference>
<evidence type="ECO:0000256" key="7">
    <source>
        <dbReference type="ARBA" id="ARBA00022737"/>
    </source>
</evidence>
<feature type="transmembrane region" description="Helical" evidence="12">
    <location>
        <begin position="6"/>
        <end position="24"/>
    </location>
</feature>
<evidence type="ECO:0000256" key="3">
    <source>
        <dbReference type="ARBA" id="ARBA00022448"/>
    </source>
</evidence>
<keyword evidence="6 12" id="KW-0812">Transmembrane</keyword>
<comment type="function">
    <text evidence="12">Mediates both low-affinity uptake and efflux of sugar across the membrane.</text>
</comment>
<keyword evidence="8 12" id="KW-1133">Transmembrane helix</keyword>
<evidence type="ECO:0000256" key="8">
    <source>
        <dbReference type="ARBA" id="ARBA00022989"/>
    </source>
</evidence>
<reference evidence="13 14" key="1">
    <citation type="journal article" date="2024" name="Plant Biotechnol. J.">
        <title>Dendrobium thyrsiflorum genome and its molecular insights into genes involved in important horticultural traits.</title>
        <authorList>
            <person name="Chen B."/>
            <person name="Wang J.Y."/>
            <person name="Zheng P.J."/>
            <person name="Li K.L."/>
            <person name="Liang Y.M."/>
            <person name="Chen X.F."/>
            <person name="Zhang C."/>
            <person name="Zhao X."/>
            <person name="He X."/>
            <person name="Zhang G.Q."/>
            <person name="Liu Z.J."/>
            <person name="Xu Q."/>
        </authorList>
    </citation>
    <scope>NUCLEOTIDE SEQUENCE [LARGE SCALE GENOMIC DNA]</scope>
    <source>
        <strain evidence="13">GZMU011</strain>
    </source>
</reference>
<protein>
    <recommendedName>
        <fullName evidence="12">Bidirectional sugar transporter SWEET</fullName>
    </recommendedName>
</protein>
<keyword evidence="9 12" id="KW-0472">Membrane</keyword>
<comment type="subcellular location">
    <subcellularLocation>
        <location evidence="1 12">Cell membrane</location>
        <topology evidence="1 12">Multi-pass membrane protein</topology>
    </subcellularLocation>
</comment>
<dbReference type="Pfam" id="PF03083">
    <property type="entry name" value="MtN3_slv"/>
    <property type="match status" value="2"/>
</dbReference>
<feature type="transmembrane region" description="Helical" evidence="12">
    <location>
        <begin position="167"/>
        <end position="186"/>
    </location>
</feature>
<feature type="transmembrane region" description="Helical" evidence="12">
    <location>
        <begin position="102"/>
        <end position="126"/>
    </location>
</feature>
<name>A0ABD0VGF3_DENTH</name>
<evidence type="ECO:0000256" key="12">
    <source>
        <dbReference type="RuleBase" id="RU910715"/>
    </source>
</evidence>
<feature type="transmembrane region" description="Helical" evidence="12">
    <location>
        <begin position="70"/>
        <end position="93"/>
    </location>
</feature>